<feature type="region of interest" description="Disordered" evidence="1">
    <location>
        <begin position="13"/>
        <end position="42"/>
    </location>
</feature>
<sequence>MFLILLSACGPNIKPPAPEKSAGTGSDQSMPKELAFTEEESFDEQLSTAMQSGETVTVVLPKSIDPEEEDEMPSQLKSWIAAVKDQGGMVDYEPIAGDLSSENIDLHPFSSLVKWLFPDTEEKYASAKNYNARFCYQRDNNLVTKIVFVDKSSPDKPVCTY</sequence>
<dbReference type="AlphaFoldDB" id="A0A176S2Y5"/>
<protein>
    <submittedName>
        <fullName evidence="2">Uncharacterized protein</fullName>
    </submittedName>
</protein>
<comment type="caution">
    <text evidence="2">The sequence shown here is derived from an EMBL/GenBank/DDBJ whole genome shotgun (WGS) entry which is preliminary data.</text>
</comment>
<dbReference type="EMBL" id="LUTY01000932">
    <property type="protein sequence ID" value="OAD22462.1"/>
    <property type="molecule type" value="Genomic_DNA"/>
</dbReference>
<evidence type="ECO:0000313" key="3">
    <source>
        <dbReference type="Proteomes" id="UP000076962"/>
    </source>
</evidence>
<proteinExistence type="predicted"/>
<evidence type="ECO:0000256" key="1">
    <source>
        <dbReference type="SAM" id="MobiDB-lite"/>
    </source>
</evidence>
<gene>
    <name evidence="2" type="ORF">THIOM_001734</name>
</gene>
<dbReference type="Proteomes" id="UP000076962">
    <property type="component" value="Unassembled WGS sequence"/>
</dbReference>
<name>A0A176S2Y5_9GAMM</name>
<evidence type="ECO:0000313" key="2">
    <source>
        <dbReference type="EMBL" id="OAD22462.1"/>
    </source>
</evidence>
<reference evidence="2 3" key="1">
    <citation type="submission" date="2016-05" db="EMBL/GenBank/DDBJ databases">
        <title>Single-cell genome of chain-forming Candidatus Thiomargarita nelsonii and comparison to other large sulfur-oxidizing bacteria.</title>
        <authorList>
            <person name="Winkel M."/>
            <person name="Salman V."/>
            <person name="Woyke T."/>
            <person name="Schulz-Vogt H."/>
            <person name="Richter M."/>
            <person name="Flood B."/>
            <person name="Bailey J."/>
            <person name="Amann R."/>
            <person name="Mussmann M."/>
        </authorList>
    </citation>
    <scope>NUCLEOTIDE SEQUENCE [LARGE SCALE GENOMIC DNA]</scope>
    <source>
        <strain evidence="2 3">THI036</strain>
    </source>
</reference>
<accession>A0A176S2Y5</accession>
<keyword evidence="3" id="KW-1185">Reference proteome</keyword>
<organism evidence="2 3">
    <name type="scientific">Candidatus Thiomargarita nelsonii</name>
    <dbReference type="NCBI Taxonomy" id="1003181"/>
    <lineage>
        <taxon>Bacteria</taxon>
        <taxon>Pseudomonadati</taxon>
        <taxon>Pseudomonadota</taxon>
        <taxon>Gammaproteobacteria</taxon>
        <taxon>Thiotrichales</taxon>
        <taxon>Thiotrichaceae</taxon>
        <taxon>Thiomargarita</taxon>
    </lineage>
</organism>